<protein>
    <submittedName>
        <fullName evidence="2">Uncharacterized protein</fullName>
    </submittedName>
</protein>
<dbReference type="PANTHER" id="PTHR38357:SF1">
    <property type="entry name" value="EXPRESSED PROTEIN"/>
    <property type="match status" value="1"/>
</dbReference>
<dbReference type="PANTHER" id="PTHR38357">
    <property type="entry name" value="EXPRESSED PROTEIN"/>
    <property type="match status" value="1"/>
</dbReference>
<evidence type="ECO:0000256" key="1">
    <source>
        <dbReference type="SAM" id="MobiDB-lite"/>
    </source>
</evidence>
<name>A0A6M2F7D1_9ROSI</name>
<accession>A0A6M2F7D1</accession>
<feature type="compositionally biased region" description="Basic residues" evidence="1">
    <location>
        <begin position="195"/>
        <end position="204"/>
    </location>
</feature>
<sequence>MTLTQFSSTLPNFTCSFRPNKPHSASWPPNKPLKITTTPITDRVIDFGKYKGKMLGTLSSTYLKWVSKNLRAGDFEHWAKLADQVLQDPVYKDRLEWEFADNALNGNNNRSISGSSSLSRNDDSAVSRLLEISERFGWDNEDKVGWSRVNFELLGTSKGGKIPRRSSSSRGVEEDKDLSRVENDKVLSESEERRRERRERAKLKKQVEKRKDKIEIVMKSKDGFGNRVDVDGGVGLEGSKPGRVDHQQDCKVENSSRFPGRESLLKKVLNRKNVL</sequence>
<organism evidence="2">
    <name type="scientific">Populus davidiana</name>
    <dbReference type="NCBI Taxonomy" id="266767"/>
    <lineage>
        <taxon>Eukaryota</taxon>
        <taxon>Viridiplantae</taxon>
        <taxon>Streptophyta</taxon>
        <taxon>Embryophyta</taxon>
        <taxon>Tracheophyta</taxon>
        <taxon>Spermatophyta</taxon>
        <taxon>Magnoliopsida</taxon>
        <taxon>eudicotyledons</taxon>
        <taxon>Gunneridae</taxon>
        <taxon>Pentapetalae</taxon>
        <taxon>rosids</taxon>
        <taxon>fabids</taxon>
        <taxon>Malpighiales</taxon>
        <taxon>Salicaceae</taxon>
        <taxon>Saliceae</taxon>
        <taxon>Populus</taxon>
    </lineage>
</organism>
<evidence type="ECO:0000313" key="2">
    <source>
        <dbReference type="EMBL" id="NUU93383.1"/>
    </source>
</evidence>
<proteinExistence type="predicted"/>
<dbReference type="AlphaFoldDB" id="A0A6M2F7D1"/>
<reference evidence="2" key="1">
    <citation type="submission" date="2020-03" db="EMBL/GenBank/DDBJ databases">
        <authorList>
            <person name="Zhang R."/>
        </authorList>
    </citation>
    <scope>NUCLEOTIDE SEQUENCE</scope>
</reference>
<feature type="compositionally biased region" description="Basic and acidic residues" evidence="1">
    <location>
        <begin position="171"/>
        <end position="194"/>
    </location>
</feature>
<dbReference type="GO" id="GO:0009536">
    <property type="term" value="C:plastid"/>
    <property type="evidence" value="ECO:0007669"/>
    <property type="project" value="TreeGrafter"/>
</dbReference>
<dbReference type="EMBL" id="GILB01013050">
    <property type="protein sequence ID" value="NUU93383.1"/>
    <property type="molecule type" value="Transcribed_RNA"/>
</dbReference>
<feature type="region of interest" description="Disordered" evidence="1">
    <location>
        <begin position="157"/>
        <end position="205"/>
    </location>
</feature>